<gene>
    <name evidence="2" type="ORF">H8B04_03545</name>
</gene>
<dbReference type="Gene3D" id="3.50.50.60">
    <property type="entry name" value="FAD/NAD(P)-binding domain"/>
    <property type="match status" value="2"/>
</dbReference>
<dbReference type="Pfam" id="PF01266">
    <property type="entry name" value="DAO"/>
    <property type="match status" value="1"/>
</dbReference>
<dbReference type="RefSeq" id="WP_190301472.1">
    <property type="nucleotide sequence ID" value="NZ_JACOIJ010000004.1"/>
</dbReference>
<organism evidence="2 3">
    <name type="scientific">Sphingobacterium litopenaei</name>
    <dbReference type="NCBI Taxonomy" id="2763500"/>
    <lineage>
        <taxon>Bacteria</taxon>
        <taxon>Pseudomonadati</taxon>
        <taxon>Bacteroidota</taxon>
        <taxon>Sphingobacteriia</taxon>
        <taxon>Sphingobacteriales</taxon>
        <taxon>Sphingobacteriaceae</taxon>
        <taxon>Sphingobacterium</taxon>
    </lineage>
</organism>
<dbReference type="Gene3D" id="3.30.9.10">
    <property type="entry name" value="D-Amino Acid Oxidase, subunit A, domain 2"/>
    <property type="match status" value="1"/>
</dbReference>
<evidence type="ECO:0000313" key="2">
    <source>
        <dbReference type="EMBL" id="MBD1428650.1"/>
    </source>
</evidence>
<accession>A0ABR7YBH4</accession>
<evidence type="ECO:0000259" key="1">
    <source>
        <dbReference type="Pfam" id="PF01266"/>
    </source>
</evidence>
<proteinExistence type="predicted"/>
<dbReference type="InterPro" id="IPR036188">
    <property type="entry name" value="FAD/NAD-bd_sf"/>
</dbReference>
<comment type="caution">
    <text evidence="2">The sequence shown here is derived from an EMBL/GenBank/DDBJ whole genome shotgun (WGS) entry which is preliminary data.</text>
</comment>
<name>A0ABR7YBH4_9SPHI</name>
<keyword evidence="3" id="KW-1185">Reference proteome</keyword>
<dbReference type="SUPFAM" id="SSF51905">
    <property type="entry name" value="FAD/NAD(P)-binding domain"/>
    <property type="match status" value="1"/>
</dbReference>
<dbReference type="InterPro" id="IPR006076">
    <property type="entry name" value="FAD-dep_OxRdtase"/>
</dbReference>
<protein>
    <submittedName>
        <fullName evidence="2">FAD-binding oxidoreductase</fullName>
    </submittedName>
</protein>
<reference evidence="2 3" key="1">
    <citation type="submission" date="2020-08" db="EMBL/GenBank/DDBJ databases">
        <title>Sphingobacterium sp. DN04309 isolated from aquaculture water.</title>
        <authorList>
            <person name="Zhang M."/>
        </authorList>
    </citation>
    <scope>NUCLEOTIDE SEQUENCE [LARGE SCALE GENOMIC DNA]</scope>
    <source>
        <strain evidence="2 3">DN04309</strain>
    </source>
</reference>
<sequence>MNKGTVIIVGAGIAGLSAAYYLINDGWNVQIIEQNSLDNNCSYGNAGMIVPSHFTPMASPGMISQGIRWMFDKKSPFYVRPSLSWNLMDWGLKFMKYANKNHVDNHVEPLRDLNVYSSKLYDRLSQESDFDFELEQNGIMMLYKTKALEHEEIELAKRAQDLGLDVEIKSAAEIQALESDVQFDILGGILYKCDGKLNPMKLMKQLIAYLKSKGAIFQEQTTVKGYNITGKKIKELVTDKGNFAGDEFVIAPGAFLMELTNKLGLKLPLMPGKGYSFLYNPPSDVKLNHAALLLEAKVAVTPMDGKIRFGGTMELGSPNNKIYQNRVEGIVNSIPKYLKNLSVDYPKQDIWYGYRPCTPDGLPYLGRVSKYENIAIAAGAGMMGLSLGPAMGKAISQILSNRKFETDISVFSPDRFE</sequence>
<dbReference type="Proteomes" id="UP000651271">
    <property type="component" value="Unassembled WGS sequence"/>
</dbReference>
<dbReference type="PANTHER" id="PTHR13847">
    <property type="entry name" value="SARCOSINE DEHYDROGENASE-RELATED"/>
    <property type="match status" value="1"/>
</dbReference>
<dbReference type="EMBL" id="JACOIJ010000004">
    <property type="protein sequence ID" value="MBD1428650.1"/>
    <property type="molecule type" value="Genomic_DNA"/>
</dbReference>
<dbReference type="SUPFAM" id="SSF54373">
    <property type="entry name" value="FAD-linked reductases, C-terminal domain"/>
    <property type="match status" value="1"/>
</dbReference>
<evidence type="ECO:0000313" key="3">
    <source>
        <dbReference type="Proteomes" id="UP000651271"/>
    </source>
</evidence>
<feature type="domain" description="FAD dependent oxidoreductase" evidence="1">
    <location>
        <begin position="6"/>
        <end position="397"/>
    </location>
</feature>